<dbReference type="InterPro" id="IPR032675">
    <property type="entry name" value="LRR_dom_sf"/>
</dbReference>
<sequence>MLLEKNIITFVKNELKKIQKVLSPDYPECLESPRSSNREAFVKITVDFLKRMKQEELADRLQSKLEAAVCHRKLKSKLKKKFQCVFEGIAKAGNPTLLNQIYTELYITEGGTAEVNDEHEVRQIETASRKPARPETTIRQEDIFKASPGRDEPIRTVLTKGVAGIGKTVLTQKYSLDWAEDKANQDIQFIFPFTFRELNVLKEEKFSLVGLVHHFFTETKEAGICSFEDFQVVFIFDGLDECRLPLDFHKTTILTDPRKSTSVDVLLINLIRGKLLPSARLWITTRPAAANQIPPDCVGMVTEVRGFTDPQKEEYFRKRFRNKKHVSRIISHIKTSRSLHIMCHIPVFCWITATVLEDVLETREGGQLPKTLTEMYIHFLVVQAKVKKVKYDGGAETDPHWSPESREMMASLGKLAFDQLQKGNLIFYESDLTECGIDIRAASVYSGVFTQIFKEERGLYQDKVFCFIHLSVQEFLAALHVHLTFISSGKNLIEEEQTTTTILSRIYNKTKLDFLHQSAVNKALQSPNGHLDLFLRFLLGLSLQTNQTLLRGLLTQTGSSSQTNQETVQYIKEKLSENLSAEKSINLLHCLNELNDRSLVEEIQQSLRSGSLSTDKLSPAQWSALVFILLSSEEDLDVFDLKKYSASEEALLRLLPVVKASNKALVSGCNLSERSCDALSSVLNSQSSSLKELDLSNNDLRDSGVKLLSAALQSPHCTLETLRLVGCDLSKISCDYLAAALKSNPSYPRVLDLSGTYNNLQDSGVKQLCVLLENPRCRFETLRLSHCDLSDRSCEALASGLSSQTSKLRQLDLSNINLKDSGVKLLSEGLKSPHCTLETLSLSGCLITEEGCTSLASALSSNPSHLRELDLSYNDPGDSGMKLLSAGLKDPGWRLDTLRAEPAGVRWLRPGLRKYSCQLTIDTNTVNTNLQLSDNNRKVSHVEEVQSYPDHPDRFDVYEQLLCKNGLTGRCYWEVEWRGDVFISVSYRSIRRKGLSKDCVFGYNDHSWSLRCSDDGLCCVLHNNRYTSISFNSSSSSVSNRAAVYVDCPAGTLSFYRVSSDTLIHLHTFNTIFTQTLYPGFGFYPGSSVSLC</sequence>
<dbReference type="PROSITE" id="PS51450">
    <property type="entry name" value="LRR"/>
    <property type="match status" value="1"/>
</dbReference>
<dbReference type="Pfam" id="PF17776">
    <property type="entry name" value="NLRC4_HD2"/>
    <property type="match status" value="1"/>
</dbReference>
<accession>I3KVI5</accession>
<evidence type="ECO:0000256" key="2">
    <source>
        <dbReference type="ARBA" id="ARBA00022490"/>
    </source>
</evidence>
<keyword evidence="3" id="KW-0433">Leucine-rich repeat</keyword>
<proteinExistence type="predicted"/>
<dbReference type="InterPro" id="IPR041075">
    <property type="entry name" value="NOD1/2_WH"/>
</dbReference>
<dbReference type="PRINTS" id="PR01407">
    <property type="entry name" value="BUTYPHLNCDUF"/>
</dbReference>
<dbReference type="Pfam" id="PF00622">
    <property type="entry name" value="SPRY"/>
    <property type="match status" value="1"/>
</dbReference>
<dbReference type="SUPFAM" id="SSF52047">
    <property type="entry name" value="RNI-like"/>
    <property type="match status" value="1"/>
</dbReference>
<keyword evidence="4" id="KW-0677">Repeat</keyword>
<dbReference type="FunCoup" id="I3KVI5">
    <property type="interactions" value="6"/>
</dbReference>
<dbReference type="InterPro" id="IPR027417">
    <property type="entry name" value="P-loop_NTPase"/>
</dbReference>
<dbReference type="PROSITE" id="PS50837">
    <property type="entry name" value="NACHT"/>
    <property type="match status" value="1"/>
</dbReference>
<evidence type="ECO:0000256" key="3">
    <source>
        <dbReference type="ARBA" id="ARBA00022614"/>
    </source>
</evidence>
<keyword evidence="10" id="KW-1185">Reference proteome</keyword>
<feature type="domain" description="NACHT" evidence="8">
    <location>
        <begin position="155"/>
        <end position="289"/>
    </location>
</feature>
<dbReference type="Gene3D" id="2.60.120.920">
    <property type="match status" value="1"/>
</dbReference>
<dbReference type="InterPro" id="IPR006574">
    <property type="entry name" value="PRY"/>
</dbReference>
<dbReference type="GO" id="GO:0005524">
    <property type="term" value="F:ATP binding"/>
    <property type="evidence" value="ECO:0007669"/>
    <property type="project" value="UniProtKB-KW"/>
</dbReference>
<dbReference type="Ensembl" id="ENSONIT00000025152.2">
    <property type="protein sequence ID" value="ENSONIP00000025131.2"/>
    <property type="gene ID" value="ENSONIG00000019180.2"/>
</dbReference>
<dbReference type="InterPro" id="IPR043136">
    <property type="entry name" value="B30.2/SPRY_sf"/>
</dbReference>
<evidence type="ECO:0008006" key="11">
    <source>
        <dbReference type="Google" id="ProtNLM"/>
    </source>
</evidence>
<dbReference type="SUPFAM" id="SSF49899">
    <property type="entry name" value="Concanavalin A-like lectins/glucanases"/>
    <property type="match status" value="1"/>
</dbReference>
<comment type="subcellular location">
    <subcellularLocation>
        <location evidence="1">Cytoplasm</location>
    </subcellularLocation>
</comment>
<dbReference type="PANTHER" id="PTHR24106">
    <property type="entry name" value="NACHT, LRR AND CARD DOMAINS-CONTAINING"/>
    <property type="match status" value="1"/>
</dbReference>
<organism evidence="9 10">
    <name type="scientific">Oreochromis niloticus</name>
    <name type="common">Nile tilapia</name>
    <name type="synonym">Tilapia nilotica</name>
    <dbReference type="NCBI Taxonomy" id="8128"/>
    <lineage>
        <taxon>Eukaryota</taxon>
        <taxon>Metazoa</taxon>
        <taxon>Chordata</taxon>
        <taxon>Craniata</taxon>
        <taxon>Vertebrata</taxon>
        <taxon>Euteleostomi</taxon>
        <taxon>Actinopterygii</taxon>
        <taxon>Neopterygii</taxon>
        <taxon>Teleostei</taxon>
        <taxon>Neoteleostei</taxon>
        <taxon>Acanthomorphata</taxon>
        <taxon>Ovalentaria</taxon>
        <taxon>Cichlomorphae</taxon>
        <taxon>Cichliformes</taxon>
        <taxon>Cichlidae</taxon>
        <taxon>African cichlids</taxon>
        <taxon>Pseudocrenilabrinae</taxon>
        <taxon>Oreochromini</taxon>
        <taxon>Oreochromis</taxon>
    </lineage>
</organism>
<name>I3KVI5_ORENI</name>
<feature type="domain" description="B30.2/SPRY" evidence="7">
    <location>
        <begin position="899"/>
        <end position="1092"/>
    </location>
</feature>
<dbReference type="InParanoid" id="I3KVI5"/>
<evidence type="ECO:0000259" key="8">
    <source>
        <dbReference type="PROSITE" id="PS50837"/>
    </source>
</evidence>
<dbReference type="InterPro" id="IPR051261">
    <property type="entry name" value="NLR"/>
</dbReference>
<dbReference type="InterPro" id="IPR001611">
    <property type="entry name" value="Leu-rich_rpt"/>
</dbReference>
<dbReference type="InterPro" id="IPR013320">
    <property type="entry name" value="ConA-like_dom_sf"/>
</dbReference>
<dbReference type="Gene3D" id="3.80.10.10">
    <property type="entry name" value="Ribonuclease Inhibitor"/>
    <property type="match status" value="1"/>
</dbReference>
<dbReference type="SMART" id="SM01288">
    <property type="entry name" value="FISNA"/>
    <property type="match status" value="1"/>
</dbReference>
<dbReference type="SMART" id="SM00589">
    <property type="entry name" value="PRY"/>
    <property type="match status" value="1"/>
</dbReference>
<dbReference type="Pfam" id="PF05729">
    <property type="entry name" value="NACHT"/>
    <property type="match status" value="1"/>
</dbReference>
<dbReference type="AlphaFoldDB" id="I3KVI5"/>
<keyword evidence="2" id="KW-0963">Cytoplasm</keyword>
<dbReference type="FunFam" id="2.60.120.920:FF:000037">
    <property type="entry name" value="Si:dkey-191j3.2"/>
    <property type="match status" value="1"/>
</dbReference>
<dbReference type="Pfam" id="PF13516">
    <property type="entry name" value="LRR_6"/>
    <property type="match status" value="4"/>
</dbReference>
<dbReference type="Pfam" id="PF17779">
    <property type="entry name" value="WHD_NOD2"/>
    <property type="match status" value="1"/>
</dbReference>
<reference evidence="9" key="1">
    <citation type="submission" date="2025-08" db="UniProtKB">
        <authorList>
            <consortium name="Ensembl"/>
        </authorList>
    </citation>
    <scope>IDENTIFICATION</scope>
</reference>
<dbReference type="SMART" id="SM00449">
    <property type="entry name" value="SPRY"/>
    <property type="match status" value="1"/>
</dbReference>
<dbReference type="PROSITE" id="PS50188">
    <property type="entry name" value="B302_SPRY"/>
    <property type="match status" value="1"/>
</dbReference>
<dbReference type="Pfam" id="PF14484">
    <property type="entry name" value="FISNA"/>
    <property type="match status" value="1"/>
</dbReference>
<evidence type="ECO:0000256" key="5">
    <source>
        <dbReference type="ARBA" id="ARBA00022741"/>
    </source>
</evidence>
<dbReference type="FunFam" id="3.40.50.300:FF:001524">
    <property type="entry name" value="Si:dkey-126g1.7"/>
    <property type="match status" value="1"/>
</dbReference>
<evidence type="ECO:0000259" key="7">
    <source>
        <dbReference type="PROSITE" id="PS50188"/>
    </source>
</evidence>
<dbReference type="Pfam" id="PF13765">
    <property type="entry name" value="PRY"/>
    <property type="match status" value="1"/>
</dbReference>
<dbReference type="Proteomes" id="UP000005207">
    <property type="component" value="Unplaced"/>
</dbReference>
<dbReference type="InterPro" id="IPR003877">
    <property type="entry name" value="SPRY_dom"/>
</dbReference>
<evidence type="ECO:0000256" key="1">
    <source>
        <dbReference type="ARBA" id="ARBA00004496"/>
    </source>
</evidence>
<keyword evidence="6" id="KW-0067">ATP-binding</keyword>
<dbReference type="SMART" id="SM00368">
    <property type="entry name" value="LRR_RI"/>
    <property type="match status" value="7"/>
</dbReference>
<dbReference type="InterPro" id="IPR007111">
    <property type="entry name" value="NACHT_NTPase"/>
</dbReference>
<dbReference type="InterPro" id="IPR041267">
    <property type="entry name" value="NLRP_HD2"/>
</dbReference>
<evidence type="ECO:0000313" key="9">
    <source>
        <dbReference type="Ensembl" id="ENSONIP00000025131.2"/>
    </source>
</evidence>
<dbReference type="GeneTree" id="ENSGT01150000286915"/>
<reference evidence="9" key="2">
    <citation type="submission" date="2025-09" db="UniProtKB">
        <authorList>
            <consortium name="Ensembl"/>
        </authorList>
    </citation>
    <scope>IDENTIFICATION</scope>
</reference>
<keyword evidence="5" id="KW-0547">Nucleotide-binding</keyword>
<dbReference type="CDD" id="cd16040">
    <property type="entry name" value="SPRY_PRY_SNTX"/>
    <property type="match status" value="1"/>
</dbReference>
<evidence type="ECO:0000313" key="10">
    <source>
        <dbReference type="Proteomes" id="UP000005207"/>
    </source>
</evidence>
<protein>
    <recommendedName>
        <fullName evidence="11">NACHT, LRR and PYD domains-containing protein 12-like</fullName>
    </recommendedName>
</protein>
<dbReference type="InterPro" id="IPR001870">
    <property type="entry name" value="B30.2/SPRY"/>
</dbReference>
<dbReference type="InterPro" id="IPR029495">
    <property type="entry name" value="NACHT-assoc"/>
</dbReference>
<dbReference type="FunFam" id="3.80.10.10:FF:001632">
    <property type="entry name" value="Uncharacterized protein"/>
    <property type="match status" value="1"/>
</dbReference>
<evidence type="ECO:0000256" key="4">
    <source>
        <dbReference type="ARBA" id="ARBA00022737"/>
    </source>
</evidence>
<dbReference type="HOGENOM" id="CLU_002274_4_5_1"/>
<dbReference type="InterPro" id="IPR003879">
    <property type="entry name" value="Butyrophylin_SPRY"/>
</dbReference>
<evidence type="ECO:0000256" key="6">
    <source>
        <dbReference type="ARBA" id="ARBA00022840"/>
    </source>
</evidence>
<dbReference type="Gene3D" id="3.40.50.300">
    <property type="entry name" value="P-loop containing nucleotide triphosphate hydrolases"/>
    <property type="match status" value="1"/>
</dbReference>
<dbReference type="GO" id="GO:0005737">
    <property type="term" value="C:cytoplasm"/>
    <property type="evidence" value="ECO:0007669"/>
    <property type="project" value="UniProtKB-SubCell"/>
</dbReference>
<dbReference type="eggNOG" id="ENOG502QS9E">
    <property type="taxonomic scope" value="Eukaryota"/>
</dbReference>